<evidence type="ECO:0000313" key="2">
    <source>
        <dbReference type="EMBL" id="MBT0769404.1"/>
    </source>
</evidence>
<evidence type="ECO:0008006" key="4">
    <source>
        <dbReference type="Google" id="ProtNLM"/>
    </source>
</evidence>
<dbReference type="EMBL" id="JAHBAY010000004">
    <property type="protein sequence ID" value="MBT0769404.1"/>
    <property type="molecule type" value="Genomic_DNA"/>
</dbReference>
<accession>A0ABS5TIK1</accession>
<evidence type="ECO:0000256" key="1">
    <source>
        <dbReference type="SAM" id="SignalP"/>
    </source>
</evidence>
<name>A0ABS5TIK1_9ACTN</name>
<reference evidence="2 3" key="1">
    <citation type="submission" date="2021-05" db="EMBL/GenBank/DDBJ databases">
        <title>Kineosporia and Streptomyces sp. nov. two new marine actinobacteria isolated from Coral.</title>
        <authorList>
            <person name="Buangrab K."/>
            <person name="Sutthacheep M."/>
            <person name="Yeemin T."/>
            <person name="Harunari E."/>
            <person name="Igarashi Y."/>
            <person name="Kanchanasin P."/>
            <person name="Tanasupawat S."/>
            <person name="Phongsopitanun W."/>
        </authorList>
    </citation>
    <scope>NUCLEOTIDE SEQUENCE [LARGE SCALE GENOMIC DNA]</scope>
    <source>
        <strain evidence="2 3">J2-2</strain>
    </source>
</reference>
<protein>
    <recommendedName>
        <fullName evidence="4">Secreted protein</fullName>
    </recommendedName>
</protein>
<dbReference type="RefSeq" id="WP_214155706.1">
    <property type="nucleotide sequence ID" value="NZ_JAHBAY010000004.1"/>
</dbReference>
<organism evidence="2 3">
    <name type="scientific">Kineosporia corallincola</name>
    <dbReference type="NCBI Taxonomy" id="2835133"/>
    <lineage>
        <taxon>Bacteria</taxon>
        <taxon>Bacillati</taxon>
        <taxon>Actinomycetota</taxon>
        <taxon>Actinomycetes</taxon>
        <taxon>Kineosporiales</taxon>
        <taxon>Kineosporiaceae</taxon>
        <taxon>Kineosporia</taxon>
    </lineage>
</organism>
<sequence length="69" mass="6931">MRRTRGQVTITVTMLAVAVLAVTGFSAGVVYAAPAAPEPTISGDAAASFCPVRIPEREAVATGVLLAGC</sequence>
<keyword evidence="3" id="KW-1185">Reference proteome</keyword>
<evidence type="ECO:0000313" key="3">
    <source>
        <dbReference type="Proteomes" id="UP001197247"/>
    </source>
</evidence>
<feature type="chain" id="PRO_5046071878" description="Secreted protein" evidence="1">
    <location>
        <begin position="33"/>
        <end position="69"/>
    </location>
</feature>
<proteinExistence type="predicted"/>
<gene>
    <name evidence="2" type="ORF">KIH74_10770</name>
</gene>
<keyword evidence="1" id="KW-0732">Signal</keyword>
<feature type="signal peptide" evidence="1">
    <location>
        <begin position="1"/>
        <end position="32"/>
    </location>
</feature>
<dbReference type="Proteomes" id="UP001197247">
    <property type="component" value="Unassembled WGS sequence"/>
</dbReference>
<comment type="caution">
    <text evidence="2">The sequence shown here is derived from an EMBL/GenBank/DDBJ whole genome shotgun (WGS) entry which is preliminary data.</text>
</comment>